<dbReference type="InterPro" id="IPR035892">
    <property type="entry name" value="C2_domain_sf"/>
</dbReference>
<dbReference type="PANTHER" id="PTHR32246:SF17">
    <property type="entry name" value="BON1-ASSOCIATED PROTEIN 2"/>
    <property type="match status" value="1"/>
</dbReference>
<accession>A0A067HDY4</accession>
<dbReference type="STRING" id="2711.A0A067HDY4"/>
<evidence type="ECO:0000259" key="1">
    <source>
        <dbReference type="PROSITE" id="PS50004"/>
    </source>
</evidence>
<dbReference type="SUPFAM" id="SSF49562">
    <property type="entry name" value="C2 domain (Calcium/lipid-binding domain, CaLB)"/>
    <property type="match status" value="1"/>
</dbReference>
<dbReference type="SMART" id="SM00239">
    <property type="entry name" value="C2"/>
    <property type="match status" value="1"/>
</dbReference>
<dbReference type="PROSITE" id="PS50004">
    <property type="entry name" value="C2"/>
    <property type="match status" value="1"/>
</dbReference>
<gene>
    <name evidence="2" type="ORF">CISIN_1g040360mg</name>
</gene>
<name>A0A067HDY4_CITSI</name>
<organism evidence="2 3">
    <name type="scientific">Citrus sinensis</name>
    <name type="common">Sweet orange</name>
    <name type="synonym">Citrus aurantium var. sinensis</name>
    <dbReference type="NCBI Taxonomy" id="2711"/>
    <lineage>
        <taxon>Eukaryota</taxon>
        <taxon>Viridiplantae</taxon>
        <taxon>Streptophyta</taxon>
        <taxon>Embryophyta</taxon>
        <taxon>Tracheophyta</taxon>
        <taxon>Spermatophyta</taxon>
        <taxon>Magnoliopsida</taxon>
        <taxon>eudicotyledons</taxon>
        <taxon>Gunneridae</taxon>
        <taxon>Pentapetalae</taxon>
        <taxon>rosids</taxon>
        <taxon>malvids</taxon>
        <taxon>Sapindales</taxon>
        <taxon>Rutaceae</taxon>
        <taxon>Aurantioideae</taxon>
        <taxon>Citrus</taxon>
    </lineage>
</organism>
<dbReference type="GO" id="GO:0006952">
    <property type="term" value="P:defense response"/>
    <property type="evidence" value="ECO:0007669"/>
    <property type="project" value="InterPro"/>
</dbReference>
<dbReference type="AlphaFoldDB" id="A0A067HDY4"/>
<dbReference type="eggNOG" id="ENOG502S1PY">
    <property type="taxonomic scope" value="Eukaryota"/>
</dbReference>
<reference evidence="2 3" key="1">
    <citation type="submission" date="2014-04" db="EMBL/GenBank/DDBJ databases">
        <authorList>
            <consortium name="International Citrus Genome Consortium"/>
            <person name="Gmitter F."/>
            <person name="Chen C."/>
            <person name="Farmerie W."/>
            <person name="Harkins T."/>
            <person name="Desany B."/>
            <person name="Mohiuddin M."/>
            <person name="Kodira C."/>
            <person name="Borodovsky M."/>
            <person name="Lomsadze A."/>
            <person name="Burns P."/>
            <person name="Jenkins J."/>
            <person name="Prochnik S."/>
            <person name="Shu S."/>
            <person name="Chapman J."/>
            <person name="Pitluck S."/>
            <person name="Schmutz J."/>
            <person name="Rokhsar D."/>
        </authorList>
    </citation>
    <scope>NUCLEOTIDE SEQUENCE</scope>
</reference>
<dbReference type="InterPro" id="IPR044750">
    <property type="entry name" value="C2_SRC2/BAP"/>
</dbReference>
<dbReference type="SMR" id="A0A067HDY4"/>
<keyword evidence="3" id="KW-1185">Reference proteome</keyword>
<protein>
    <recommendedName>
        <fullName evidence="1">C2 domain-containing protein</fullName>
    </recommendedName>
</protein>
<evidence type="ECO:0000313" key="3">
    <source>
        <dbReference type="Proteomes" id="UP000027120"/>
    </source>
</evidence>
<dbReference type="PANTHER" id="PTHR32246">
    <property type="entry name" value="INGRESSION PROTEIN FIC1"/>
    <property type="match status" value="1"/>
</dbReference>
<dbReference type="Gene3D" id="2.60.40.150">
    <property type="entry name" value="C2 domain"/>
    <property type="match status" value="1"/>
</dbReference>
<proteinExistence type="predicted"/>
<dbReference type="InterPro" id="IPR000008">
    <property type="entry name" value="C2_dom"/>
</dbReference>
<dbReference type="EMBL" id="KK784873">
    <property type="protein sequence ID" value="KDO86041.1"/>
    <property type="molecule type" value="Genomic_DNA"/>
</dbReference>
<dbReference type="Pfam" id="PF00168">
    <property type="entry name" value="C2"/>
    <property type="match status" value="1"/>
</dbReference>
<sequence>MLEKSSSGYRTIELTVLSGEDLRIDRRLIKKNAFAIVQTDTSFDYCTTKVDESGGSHPSWNEKLVIELPMHARFITVQVQCKSKSSSSGNNNNHNKIVGFARIPVSDFIGGYAPENYLHFLSYRLRNAKGDKNGIINVSVRSLKVAADQHASSSNYLSKAPRLNVQGYVPAYSGFASGFGAPVGGVVTGVPVWCANRA</sequence>
<evidence type="ECO:0000313" key="2">
    <source>
        <dbReference type="EMBL" id="KDO86041.1"/>
    </source>
</evidence>
<feature type="domain" description="C2" evidence="1">
    <location>
        <begin position="1"/>
        <end position="119"/>
    </location>
</feature>
<dbReference type="CDD" id="cd04051">
    <property type="entry name" value="C2_SRC2_like"/>
    <property type="match status" value="1"/>
</dbReference>
<dbReference type="PaxDb" id="2711-XP_006491026.1"/>
<dbReference type="Proteomes" id="UP000027120">
    <property type="component" value="Unassembled WGS sequence"/>
</dbReference>